<dbReference type="Proteomes" id="UP000009134">
    <property type="component" value="Chromosome"/>
</dbReference>
<organism evidence="2 3">
    <name type="scientific">Novosphingobium aromaticivorans (strain ATCC 700278 / DSM 12444 / CCUG 56034 / CIP 105152 / NBRC 16084 / F199)</name>
    <dbReference type="NCBI Taxonomy" id="279238"/>
    <lineage>
        <taxon>Bacteria</taxon>
        <taxon>Pseudomonadati</taxon>
        <taxon>Pseudomonadota</taxon>
        <taxon>Alphaproteobacteria</taxon>
        <taxon>Sphingomonadales</taxon>
        <taxon>Sphingomonadaceae</taxon>
        <taxon>Novosphingobium</taxon>
    </lineage>
</organism>
<proteinExistence type="predicted"/>
<keyword evidence="1" id="KW-0732">Signal</keyword>
<dbReference type="HOGENOM" id="CLU_2317462_0_0_5"/>
<protein>
    <submittedName>
        <fullName evidence="2">Uncharacterized protein</fullName>
    </submittedName>
</protein>
<dbReference type="RefSeq" id="WP_011445262.1">
    <property type="nucleotide sequence ID" value="NC_007794.1"/>
</dbReference>
<evidence type="ECO:0000256" key="1">
    <source>
        <dbReference type="SAM" id="SignalP"/>
    </source>
</evidence>
<gene>
    <name evidence="2" type="ordered locus">Saro_1612</name>
</gene>
<dbReference type="EMBL" id="CP000248">
    <property type="protein sequence ID" value="ABD26052.1"/>
    <property type="molecule type" value="Genomic_DNA"/>
</dbReference>
<keyword evidence="3" id="KW-1185">Reference proteome</keyword>
<sequence>MWVRVLGCAIALAGMTAATSAYADDPYDPTMRSPAARARDKAIIRSLNLKELARVRERDARYAAEARASRNAMDAYAADRARYERDMAAWRRAVAACRAGDYSACDN</sequence>
<feature type="signal peptide" evidence="1">
    <location>
        <begin position="1"/>
        <end position="23"/>
    </location>
</feature>
<dbReference type="KEGG" id="nar:Saro_1612"/>
<dbReference type="AlphaFoldDB" id="Q2G7X1"/>
<reference evidence="3" key="1">
    <citation type="submission" date="2006-01" db="EMBL/GenBank/DDBJ databases">
        <title>Complete sequence of Novosphingobium aromaticivorans DSM 12444.</title>
        <authorList>
            <consortium name="US DOE Joint Genome Institute"/>
            <person name="Copeland A."/>
            <person name="Lucas S."/>
            <person name="Lapidus A."/>
            <person name="Barry K."/>
            <person name="Detter J.C."/>
            <person name="Glavina T."/>
            <person name="Hammon N."/>
            <person name="Israni S."/>
            <person name="Pitluck S."/>
            <person name="Chain P."/>
            <person name="Malfatti S."/>
            <person name="Shin M."/>
            <person name="Vergez L."/>
            <person name="Schmutz J."/>
            <person name="Larimer F."/>
            <person name="Land M."/>
            <person name="Kyrpides N."/>
            <person name="Ivanova N."/>
            <person name="Fredrickson J."/>
            <person name="Balkwill D."/>
            <person name="Romine M.F."/>
            <person name="Richardson P."/>
        </authorList>
    </citation>
    <scope>NUCLEOTIDE SEQUENCE [LARGE SCALE GENOMIC DNA]</scope>
    <source>
        <strain evidence="3">ATCC 700278 / DSM 12444 / CCUG 56034 / CIP 105152 / NBRC 16084 / F199</strain>
    </source>
</reference>
<dbReference type="eggNOG" id="ENOG50319CI">
    <property type="taxonomic scope" value="Bacteria"/>
</dbReference>
<evidence type="ECO:0000313" key="3">
    <source>
        <dbReference type="Proteomes" id="UP000009134"/>
    </source>
</evidence>
<feature type="chain" id="PRO_5004207768" evidence="1">
    <location>
        <begin position="24"/>
        <end position="107"/>
    </location>
</feature>
<name>Q2G7X1_NOVAD</name>
<accession>Q2G7X1</accession>
<evidence type="ECO:0000313" key="2">
    <source>
        <dbReference type="EMBL" id="ABD26052.1"/>
    </source>
</evidence>